<keyword evidence="3" id="KW-1185">Reference proteome</keyword>
<feature type="region of interest" description="Disordered" evidence="1">
    <location>
        <begin position="431"/>
        <end position="455"/>
    </location>
</feature>
<evidence type="ECO:0000256" key="1">
    <source>
        <dbReference type="SAM" id="MobiDB-lite"/>
    </source>
</evidence>
<evidence type="ECO:0000313" key="2">
    <source>
        <dbReference type="EMBL" id="EMD40219.1"/>
    </source>
</evidence>
<evidence type="ECO:0000313" key="3">
    <source>
        <dbReference type="Proteomes" id="UP000016930"/>
    </source>
</evidence>
<dbReference type="HOGENOM" id="CLU_601286_0_0_1"/>
<dbReference type="AlphaFoldDB" id="M2PU08"/>
<name>M2PU08_CERS8</name>
<organism evidence="2 3">
    <name type="scientific">Ceriporiopsis subvermispora (strain B)</name>
    <name type="common">White-rot fungus</name>
    <name type="synonym">Gelatoporia subvermispora</name>
    <dbReference type="NCBI Taxonomy" id="914234"/>
    <lineage>
        <taxon>Eukaryota</taxon>
        <taxon>Fungi</taxon>
        <taxon>Dikarya</taxon>
        <taxon>Basidiomycota</taxon>
        <taxon>Agaricomycotina</taxon>
        <taxon>Agaricomycetes</taxon>
        <taxon>Polyporales</taxon>
        <taxon>Gelatoporiaceae</taxon>
        <taxon>Gelatoporia</taxon>
    </lineage>
</organism>
<dbReference type="Proteomes" id="UP000016930">
    <property type="component" value="Unassembled WGS sequence"/>
</dbReference>
<gene>
    <name evidence="2" type="ORF">CERSUDRAFT_71993</name>
</gene>
<dbReference type="EMBL" id="KB445793">
    <property type="protein sequence ID" value="EMD40219.1"/>
    <property type="molecule type" value="Genomic_DNA"/>
</dbReference>
<reference evidence="2 3" key="1">
    <citation type="journal article" date="2012" name="Proc. Natl. Acad. Sci. U.S.A.">
        <title>Comparative genomics of Ceriporiopsis subvermispora and Phanerochaete chrysosporium provide insight into selective ligninolysis.</title>
        <authorList>
            <person name="Fernandez-Fueyo E."/>
            <person name="Ruiz-Duenas F.J."/>
            <person name="Ferreira P."/>
            <person name="Floudas D."/>
            <person name="Hibbett D.S."/>
            <person name="Canessa P."/>
            <person name="Larrondo L.F."/>
            <person name="James T.Y."/>
            <person name="Seelenfreund D."/>
            <person name="Lobos S."/>
            <person name="Polanco R."/>
            <person name="Tello M."/>
            <person name="Honda Y."/>
            <person name="Watanabe T."/>
            <person name="Watanabe T."/>
            <person name="Ryu J.S."/>
            <person name="Kubicek C.P."/>
            <person name="Schmoll M."/>
            <person name="Gaskell J."/>
            <person name="Hammel K.E."/>
            <person name="St John F.J."/>
            <person name="Vanden Wymelenberg A."/>
            <person name="Sabat G."/>
            <person name="Splinter BonDurant S."/>
            <person name="Syed K."/>
            <person name="Yadav J.S."/>
            <person name="Doddapaneni H."/>
            <person name="Subramanian V."/>
            <person name="Lavin J.L."/>
            <person name="Oguiza J.A."/>
            <person name="Perez G."/>
            <person name="Pisabarro A.G."/>
            <person name="Ramirez L."/>
            <person name="Santoyo F."/>
            <person name="Master E."/>
            <person name="Coutinho P.M."/>
            <person name="Henrissat B."/>
            <person name="Lombard V."/>
            <person name="Magnuson J.K."/>
            <person name="Kuees U."/>
            <person name="Hori C."/>
            <person name="Igarashi K."/>
            <person name="Samejima M."/>
            <person name="Held B.W."/>
            <person name="Barry K.W."/>
            <person name="LaButti K.M."/>
            <person name="Lapidus A."/>
            <person name="Lindquist E.A."/>
            <person name="Lucas S.M."/>
            <person name="Riley R."/>
            <person name="Salamov A.A."/>
            <person name="Hoffmeister D."/>
            <person name="Schwenk D."/>
            <person name="Hadar Y."/>
            <person name="Yarden O."/>
            <person name="de Vries R.P."/>
            <person name="Wiebenga A."/>
            <person name="Stenlid J."/>
            <person name="Eastwood D."/>
            <person name="Grigoriev I.V."/>
            <person name="Berka R.M."/>
            <person name="Blanchette R.A."/>
            <person name="Kersten P."/>
            <person name="Martinez A.T."/>
            <person name="Vicuna R."/>
            <person name="Cullen D."/>
        </authorList>
    </citation>
    <scope>NUCLEOTIDE SEQUENCE [LARGE SCALE GENOMIC DNA]</scope>
    <source>
        <strain evidence="2 3">B</strain>
    </source>
</reference>
<sequence length="455" mass="50820">MANLVYGEASERTSLQRASSFFYARQANSTAVSPRNKEQVESCSGIDFLQNVSDVAVTSLLKSQPAAIVEDSSTMAPITTIDAKRKPLEYTRSLIQRNQIPSTPSTVKFDNIEVVVVQTFVEGLEQLNGARFHFWWWKTKRTLFIEWPGIAPMHDAITSYFMENLAESLNDNLGNDKSVTKWYTQANGTKIEGVGWFTLDGNIKAADSDLCVFIYEFANTQTHRDVLKVIRTHFTTPQNITIMGAVVFNLEETSHTVGRNSNLAATFKKTSYSKAELIQLLADSGGWGPVDVHGQRFLGKISLTAEVLHRFFPEQSIEIDLVPGCKSKNKFQSYADDVNEALSMILLDIKQILCTPESSATASSNIRIPVNSNAPLQPPIDWNHIVTLFQDGVVSTLLTRINDAYPENHNAALETKKSAVESVTGAGFQNVWQRQKRRREEEQEEGSSQESQRTV</sequence>
<accession>M2PU08</accession>
<proteinExistence type="predicted"/>
<protein>
    <submittedName>
        <fullName evidence="2">Uncharacterized protein</fullName>
    </submittedName>
</protein>